<reference evidence="3" key="1">
    <citation type="journal article" date="2019" name="Int. J. Syst. Evol. Microbiol.">
        <title>The Global Catalogue of Microorganisms (GCM) 10K type strain sequencing project: providing services to taxonomists for standard genome sequencing and annotation.</title>
        <authorList>
            <consortium name="The Broad Institute Genomics Platform"/>
            <consortium name="The Broad Institute Genome Sequencing Center for Infectious Disease"/>
            <person name="Wu L."/>
            <person name="Ma J."/>
        </authorList>
    </citation>
    <scope>NUCLEOTIDE SEQUENCE [LARGE SCALE GENOMIC DNA]</scope>
    <source>
        <strain evidence="3">JCM 16902</strain>
    </source>
</reference>
<gene>
    <name evidence="2" type="ORF">GCM10022223_01870</name>
</gene>
<dbReference type="EMBL" id="BAAAZO010000001">
    <property type="protein sequence ID" value="GAA3590975.1"/>
    <property type="molecule type" value="Genomic_DNA"/>
</dbReference>
<protein>
    <recommendedName>
        <fullName evidence="1">GAF domain-containing protein</fullName>
    </recommendedName>
</protein>
<feature type="domain" description="GAF" evidence="1">
    <location>
        <begin position="16"/>
        <end position="159"/>
    </location>
</feature>
<dbReference type="SMART" id="SM00065">
    <property type="entry name" value="GAF"/>
    <property type="match status" value="1"/>
</dbReference>
<dbReference type="InterPro" id="IPR029016">
    <property type="entry name" value="GAF-like_dom_sf"/>
</dbReference>
<dbReference type="Gene3D" id="3.30.450.40">
    <property type="match status" value="1"/>
</dbReference>
<name>A0ABP6YVD5_9ACTN</name>
<proteinExistence type="predicted"/>
<dbReference type="SUPFAM" id="SSF55781">
    <property type="entry name" value="GAF domain-like"/>
    <property type="match status" value="1"/>
</dbReference>
<organism evidence="2 3">
    <name type="scientific">Kineosporia mesophila</name>
    <dbReference type="NCBI Taxonomy" id="566012"/>
    <lineage>
        <taxon>Bacteria</taxon>
        <taxon>Bacillati</taxon>
        <taxon>Actinomycetota</taxon>
        <taxon>Actinomycetes</taxon>
        <taxon>Kineosporiales</taxon>
        <taxon>Kineosporiaceae</taxon>
        <taxon>Kineosporia</taxon>
    </lineage>
</organism>
<evidence type="ECO:0000313" key="2">
    <source>
        <dbReference type="EMBL" id="GAA3590975.1"/>
    </source>
</evidence>
<accession>A0ABP6YVD5</accession>
<evidence type="ECO:0000313" key="3">
    <source>
        <dbReference type="Proteomes" id="UP001501074"/>
    </source>
</evidence>
<dbReference type="PANTHER" id="PTHR43102">
    <property type="entry name" value="SLR1143 PROTEIN"/>
    <property type="match status" value="1"/>
</dbReference>
<dbReference type="Proteomes" id="UP001501074">
    <property type="component" value="Unassembled WGS sequence"/>
</dbReference>
<dbReference type="PANTHER" id="PTHR43102:SF2">
    <property type="entry name" value="GAF DOMAIN-CONTAINING PROTEIN"/>
    <property type="match status" value="1"/>
</dbReference>
<dbReference type="Pfam" id="PF01590">
    <property type="entry name" value="GAF"/>
    <property type="match status" value="1"/>
</dbReference>
<dbReference type="InterPro" id="IPR003018">
    <property type="entry name" value="GAF"/>
</dbReference>
<evidence type="ECO:0000259" key="1">
    <source>
        <dbReference type="SMART" id="SM00065"/>
    </source>
</evidence>
<keyword evidence="3" id="KW-1185">Reference proteome</keyword>
<sequence>MELPPRTPLPAGAVPSLDELCVRTARRLGSPVALVSLVDGEGQALPGAFGLAEPWSSERWTPLTHSFCQHVVTSGKPFVVDNAHDDPSVADNLAIMELGVIAYAGVPLIAGDDQKVVGALCAIDHKPRVWTDEQVHELSALSAEVADQLALLIQEIEESDRKS</sequence>
<comment type="caution">
    <text evidence="2">The sequence shown here is derived from an EMBL/GenBank/DDBJ whole genome shotgun (WGS) entry which is preliminary data.</text>
</comment>